<dbReference type="PANTHER" id="PTHR47266">
    <property type="entry name" value="ENDONUCLEASE-RELATED"/>
    <property type="match status" value="1"/>
</dbReference>
<dbReference type="InterPro" id="IPR001584">
    <property type="entry name" value="Integrase_cat-core"/>
</dbReference>
<dbReference type="PROSITE" id="PS50994">
    <property type="entry name" value="INTEGRASE"/>
    <property type="match status" value="1"/>
</dbReference>
<dbReference type="AlphaFoldDB" id="A0AAW1RKA5"/>
<dbReference type="InterPro" id="IPR036397">
    <property type="entry name" value="RNaseH_sf"/>
</dbReference>
<gene>
    <name evidence="2" type="ORF">WJX74_009840</name>
</gene>
<dbReference type="InterPro" id="IPR052160">
    <property type="entry name" value="Gypsy_RT_Integrase-like"/>
</dbReference>
<dbReference type="Gene3D" id="3.30.420.10">
    <property type="entry name" value="Ribonuclease H-like superfamily/Ribonuclease H"/>
    <property type="match status" value="1"/>
</dbReference>
<keyword evidence="3" id="KW-1185">Reference proteome</keyword>
<dbReference type="GO" id="GO:0003676">
    <property type="term" value="F:nucleic acid binding"/>
    <property type="evidence" value="ECO:0007669"/>
    <property type="project" value="InterPro"/>
</dbReference>
<dbReference type="Pfam" id="PF00665">
    <property type="entry name" value="rve"/>
    <property type="match status" value="1"/>
</dbReference>
<organism evidence="2 3">
    <name type="scientific">Apatococcus lobatus</name>
    <dbReference type="NCBI Taxonomy" id="904363"/>
    <lineage>
        <taxon>Eukaryota</taxon>
        <taxon>Viridiplantae</taxon>
        <taxon>Chlorophyta</taxon>
        <taxon>core chlorophytes</taxon>
        <taxon>Trebouxiophyceae</taxon>
        <taxon>Chlorellales</taxon>
        <taxon>Chlorellaceae</taxon>
        <taxon>Apatococcus</taxon>
    </lineage>
</organism>
<comment type="caution">
    <text evidence="2">The sequence shown here is derived from an EMBL/GenBank/DDBJ whole genome shotgun (WGS) entry which is preliminary data.</text>
</comment>
<dbReference type="SUPFAM" id="SSF53098">
    <property type="entry name" value="Ribonuclease H-like"/>
    <property type="match status" value="1"/>
</dbReference>
<dbReference type="InterPro" id="IPR012337">
    <property type="entry name" value="RNaseH-like_sf"/>
</dbReference>
<feature type="domain" description="Integrase catalytic" evidence="1">
    <location>
        <begin position="31"/>
        <end position="119"/>
    </location>
</feature>
<dbReference type="GO" id="GO:0015074">
    <property type="term" value="P:DNA integration"/>
    <property type="evidence" value="ECO:0007669"/>
    <property type="project" value="InterPro"/>
</dbReference>
<evidence type="ECO:0000259" key="1">
    <source>
        <dbReference type="PROSITE" id="PS50994"/>
    </source>
</evidence>
<accession>A0AAW1RKA5</accession>
<dbReference type="EMBL" id="JALJOS010000010">
    <property type="protein sequence ID" value="KAK9833915.1"/>
    <property type="molecule type" value="Genomic_DNA"/>
</dbReference>
<evidence type="ECO:0000313" key="3">
    <source>
        <dbReference type="Proteomes" id="UP001438707"/>
    </source>
</evidence>
<reference evidence="2 3" key="1">
    <citation type="journal article" date="2024" name="Nat. Commun.">
        <title>Phylogenomics reveals the evolutionary origins of lichenization in chlorophyte algae.</title>
        <authorList>
            <person name="Puginier C."/>
            <person name="Libourel C."/>
            <person name="Otte J."/>
            <person name="Skaloud P."/>
            <person name="Haon M."/>
            <person name="Grisel S."/>
            <person name="Petersen M."/>
            <person name="Berrin J.G."/>
            <person name="Delaux P.M."/>
            <person name="Dal Grande F."/>
            <person name="Keller J."/>
        </authorList>
    </citation>
    <scope>NUCLEOTIDE SEQUENCE [LARGE SCALE GENOMIC DNA]</scope>
    <source>
        <strain evidence="2 3">SAG 2145</strain>
    </source>
</reference>
<protein>
    <recommendedName>
        <fullName evidence="1">Integrase catalytic domain-containing protein</fullName>
    </recommendedName>
</protein>
<name>A0AAW1RKA5_9CHLO</name>
<evidence type="ECO:0000313" key="2">
    <source>
        <dbReference type="EMBL" id="KAK9833915.1"/>
    </source>
</evidence>
<sequence length="119" mass="13232">MRADVRAFLAKCQTCQTSTTMVTADRAMHPIPVMPKGERWHLDLIGPLQEGHGGFKYAAVAIDSCTKWPEAKPLPNKTPGQVESFFHNEVISRFPVKEVVIDNGTEFAGTLPPWPQTWA</sequence>
<proteinExistence type="predicted"/>
<dbReference type="Proteomes" id="UP001438707">
    <property type="component" value="Unassembled WGS sequence"/>
</dbReference>